<dbReference type="InterPro" id="IPR038490">
    <property type="entry name" value="Gingipain_propep_sf"/>
</dbReference>
<accession>A0A381NND5</accession>
<protein>
    <recommendedName>
        <fullName evidence="2">Dockerin domain-containing protein</fullName>
    </recommendedName>
</protein>
<evidence type="ECO:0000256" key="1">
    <source>
        <dbReference type="ARBA" id="ARBA00022729"/>
    </source>
</evidence>
<dbReference type="InterPro" id="IPR029030">
    <property type="entry name" value="Caspase-like_dom_sf"/>
</dbReference>
<dbReference type="InterPro" id="IPR013783">
    <property type="entry name" value="Ig-like_fold"/>
</dbReference>
<dbReference type="GO" id="GO:0000272">
    <property type="term" value="P:polysaccharide catabolic process"/>
    <property type="evidence" value="ECO:0007669"/>
    <property type="project" value="InterPro"/>
</dbReference>
<dbReference type="InterPro" id="IPR001769">
    <property type="entry name" value="Gingipain"/>
</dbReference>
<dbReference type="InterPro" id="IPR002105">
    <property type="entry name" value="Dockerin_1_rpt"/>
</dbReference>
<dbReference type="CDD" id="cd14256">
    <property type="entry name" value="Dockerin_I"/>
    <property type="match status" value="1"/>
</dbReference>
<dbReference type="GO" id="GO:0006508">
    <property type="term" value="P:proteolysis"/>
    <property type="evidence" value="ECO:0007669"/>
    <property type="project" value="InterPro"/>
</dbReference>
<evidence type="ECO:0000259" key="2">
    <source>
        <dbReference type="PROSITE" id="PS51766"/>
    </source>
</evidence>
<dbReference type="PROSITE" id="PS51766">
    <property type="entry name" value="DOCKERIN"/>
    <property type="match status" value="1"/>
</dbReference>
<dbReference type="Gene3D" id="3.40.50.10390">
    <property type="entry name" value="Gingipain r, domain 1"/>
    <property type="match status" value="1"/>
</dbReference>
<dbReference type="Gene3D" id="2.60.40.3800">
    <property type="match status" value="1"/>
</dbReference>
<dbReference type="Pfam" id="PF08126">
    <property type="entry name" value="Propeptide_C25"/>
    <property type="match status" value="1"/>
</dbReference>
<dbReference type="SUPFAM" id="SSF63446">
    <property type="entry name" value="Type I dockerin domain"/>
    <property type="match status" value="1"/>
</dbReference>
<evidence type="ECO:0000313" key="3">
    <source>
        <dbReference type="EMBL" id="SUZ56037.1"/>
    </source>
</evidence>
<dbReference type="PROSITE" id="PS00018">
    <property type="entry name" value="EF_HAND_1"/>
    <property type="match status" value="1"/>
</dbReference>
<dbReference type="AlphaFoldDB" id="A0A381NND5"/>
<name>A0A381NND5_9ZZZZ</name>
<dbReference type="Pfam" id="PF01364">
    <property type="entry name" value="Peptidase_C25"/>
    <property type="match status" value="1"/>
</dbReference>
<dbReference type="InterPro" id="IPR012600">
    <property type="entry name" value="Propeptide_C25"/>
</dbReference>
<dbReference type="Gene3D" id="1.10.1330.10">
    <property type="entry name" value="Dockerin domain"/>
    <property type="match status" value="1"/>
</dbReference>
<reference evidence="3" key="1">
    <citation type="submission" date="2018-05" db="EMBL/GenBank/DDBJ databases">
        <authorList>
            <person name="Lanie J.A."/>
            <person name="Ng W.-L."/>
            <person name="Kazmierczak K.M."/>
            <person name="Andrzejewski T.M."/>
            <person name="Davidsen T.M."/>
            <person name="Wayne K.J."/>
            <person name="Tettelin H."/>
            <person name="Glass J.I."/>
            <person name="Rusch D."/>
            <person name="Podicherti R."/>
            <person name="Tsui H.-C.T."/>
            <person name="Winkler M.E."/>
        </authorList>
    </citation>
    <scope>NUCLEOTIDE SEQUENCE</scope>
</reference>
<organism evidence="3">
    <name type="scientific">marine metagenome</name>
    <dbReference type="NCBI Taxonomy" id="408172"/>
    <lineage>
        <taxon>unclassified sequences</taxon>
        <taxon>metagenomes</taxon>
        <taxon>ecological metagenomes</taxon>
    </lineage>
</organism>
<dbReference type="EMBL" id="UINC01000477">
    <property type="protein sequence ID" value="SUZ56037.1"/>
    <property type="molecule type" value="Genomic_DNA"/>
</dbReference>
<dbReference type="SUPFAM" id="SSF52129">
    <property type="entry name" value="Caspase-like"/>
    <property type="match status" value="1"/>
</dbReference>
<dbReference type="InterPro" id="IPR036439">
    <property type="entry name" value="Dockerin_dom_sf"/>
</dbReference>
<dbReference type="GO" id="GO:0004197">
    <property type="term" value="F:cysteine-type endopeptidase activity"/>
    <property type="evidence" value="ECO:0007669"/>
    <property type="project" value="InterPro"/>
</dbReference>
<feature type="domain" description="Dockerin" evidence="2">
    <location>
        <begin position="1100"/>
        <end position="1160"/>
    </location>
</feature>
<dbReference type="InterPro" id="IPR016134">
    <property type="entry name" value="Dockerin_dom"/>
</dbReference>
<keyword evidence="1" id="KW-0732">Signal</keyword>
<proteinExistence type="predicted"/>
<dbReference type="GO" id="GO:0004553">
    <property type="term" value="F:hydrolase activity, hydrolyzing O-glycosyl compounds"/>
    <property type="evidence" value="ECO:0007669"/>
    <property type="project" value="InterPro"/>
</dbReference>
<dbReference type="InterPro" id="IPR029031">
    <property type="entry name" value="Gingipain_N_sf"/>
</dbReference>
<sequence length="1160" mass="127350">MESVQGKMIRYQTPEFELQQVGSAGQTFVRPVMKNSGTVVTPGQPCLPSTSTYYAVEPGTLFDVNVTVISSETIQNVDIVPLDGWDTEGAGDHIAADDPYGINELFPAEIVSVSNSIVFRELSLLQVTMTPFQYNPVTKELVIIHQADIELVENGSCELPFIPGRRSRAFESLYQSMVVNYGSLDRTLTEYQRPSILYVLPSNIGNLLNTVQTLMDWKYRVGYEVNYISSSNVVNNKNNLKDYIENAYETWEHPPEYVTIVGDAEGSYDIPTWNESWSGYNGEGDHPYALLEGGDQYPEVFLGRISFDTQSDLQTQIGKLLHYESTPYMGENWFQRACLVGDPSSSGISCIITNEHIHEIMDMVGFEEINTIYNGSFASQMTAGISAGVSFFNYRGYWGVSGFNSNNVNQTINGYMLPVATVITCGTGSFASGESLSEAFTRAGTVSNPKGAVVCIGTATLGTHTMFNNMVDMGFYYGAMIEEIESVGGALMYGKMMLHRNYPSNPNNYPNIFSHWNTLIGDASLQMWTAYPQPLNGDHTYAVTKGTNYIDIIINGENGGVENVWVTILMDDEIFESGYTNDEGEVRLPITSADEGEVLLTATKRNHYPYQSSFQIYDPGVSVHINPELIIIDDDNDGASQGNNDGEANGGEIIELFAGITNYGSQNAANISGTLVSENSSVTILTAQAAYGSLLAGESAMADEPYIISLNNGLAEGADLQLSLNLEDSTGNSSNGVVSVDVAGNMIVAAEIDVIGEPEDVLTPGETSTVKIQLMNMGATAAENIVGTITSPSPFIEILDGTGAWTAIPASGTMDNNDNAFVISALEETIPGATAYLMVNIETGSGYTSNSVLEIQIGTPTVYDPVGPDAHGYYIYDSGDINYVLSPSYNWVEVDSRYGGEGTYLSSLSDNGNNSDDVETINLPFMFTMYGLEYNQVSICSNGWISMGDTDMESFRNYQVPGVGGPSPMIAVFWDDLKLTNGGRVYTWYDNENHKFYIQWSRVRTYQNNSTENFQVILCDPDYYLTPTGDGEILIQYENFNNTSYGEYSWSQVHGDYCTVGIEDHTMTVGLQYTFNNTYHPAAMVLGDETALLITTRGSDIRLEGDLNVDNSMDVFDILLLIDHILGYVDHINPYLADINGDGMVNIMDMIRLIQRVMEW</sequence>
<dbReference type="Pfam" id="PF00404">
    <property type="entry name" value="Dockerin_1"/>
    <property type="match status" value="1"/>
</dbReference>
<dbReference type="Gene3D" id="3.40.50.1460">
    <property type="match status" value="1"/>
</dbReference>
<dbReference type="Gene3D" id="2.60.40.10">
    <property type="entry name" value="Immunoglobulins"/>
    <property type="match status" value="1"/>
</dbReference>
<dbReference type="InterPro" id="IPR018247">
    <property type="entry name" value="EF_Hand_1_Ca_BS"/>
</dbReference>
<gene>
    <name evidence="3" type="ORF">METZ01_LOCUS8891</name>
</gene>